<organism evidence="3 4">
    <name type="scientific">Qipengyuania qiaonensis</name>
    <dbReference type="NCBI Taxonomy" id="2867240"/>
    <lineage>
        <taxon>Bacteria</taxon>
        <taxon>Pseudomonadati</taxon>
        <taxon>Pseudomonadota</taxon>
        <taxon>Alphaproteobacteria</taxon>
        <taxon>Sphingomonadales</taxon>
        <taxon>Erythrobacteraceae</taxon>
        <taxon>Qipengyuania</taxon>
    </lineage>
</organism>
<feature type="transmembrane region" description="Helical" evidence="1">
    <location>
        <begin position="197"/>
        <end position="216"/>
    </location>
</feature>
<reference evidence="3 4" key="1">
    <citation type="submission" date="2021-08" db="EMBL/GenBank/DDBJ databases">
        <title>Comparative Genomics Analysis of the Genus Qipengyuania Reveals Extensive Genetic Diversity and Metabolic Versatility, Including the Description of Fifteen Novel Species.</title>
        <authorList>
            <person name="Liu Y."/>
        </authorList>
    </citation>
    <scope>NUCLEOTIDE SEQUENCE [LARGE SCALE GENOMIC DNA]</scope>
    <source>
        <strain evidence="3 4">6D47A</strain>
    </source>
</reference>
<keyword evidence="3" id="KW-0482">Metalloprotease</keyword>
<sequence>MTVATTSLAPANSTRGEWARFGAFLIRPVLPDRAEPFRLSHAVPVMRLLLLDLLVMGLLLSIAGLAMLSGIDIPETALAGMEMGAMLVVFAVLVAPITEEAMFRGWVSGRPGHVLAVLILGAAALVMTSDLTRSEAEVNWKAIAVAGTALVGAILAVILLRNRGAMGWFQRLFPLFFWISCALFAAIHLLNFAEAEWWTILPLVLPQFSVGMMLGYLRVNYGLWSSMLLHILHNGAFISLVLLATGAK</sequence>
<proteinExistence type="predicted"/>
<keyword evidence="3" id="KW-0645">Protease</keyword>
<comment type="caution">
    <text evidence="3">The sequence shown here is derived from an EMBL/GenBank/DDBJ whole genome shotgun (WGS) entry which is preliminary data.</text>
</comment>
<gene>
    <name evidence="3" type="ORF">K3174_03440</name>
</gene>
<feature type="transmembrane region" description="Helical" evidence="1">
    <location>
        <begin position="110"/>
        <end position="128"/>
    </location>
</feature>
<dbReference type="EMBL" id="JAIGNO010000002">
    <property type="protein sequence ID" value="MBX7481569.1"/>
    <property type="molecule type" value="Genomic_DNA"/>
</dbReference>
<feature type="domain" description="CAAX prenyl protease 2/Lysostaphin resistance protein A-like" evidence="2">
    <location>
        <begin position="85"/>
        <end position="235"/>
    </location>
</feature>
<evidence type="ECO:0000313" key="4">
    <source>
        <dbReference type="Proteomes" id="UP000755104"/>
    </source>
</evidence>
<evidence type="ECO:0000259" key="2">
    <source>
        <dbReference type="Pfam" id="PF02517"/>
    </source>
</evidence>
<feature type="transmembrane region" description="Helical" evidence="1">
    <location>
        <begin position="140"/>
        <end position="160"/>
    </location>
</feature>
<dbReference type="Pfam" id="PF02517">
    <property type="entry name" value="Rce1-like"/>
    <property type="match status" value="1"/>
</dbReference>
<accession>A0ABS7J2M1</accession>
<dbReference type="Proteomes" id="UP000755104">
    <property type="component" value="Unassembled WGS sequence"/>
</dbReference>
<protein>
    <submittedName>
        <fullName evidence="3">CPBP family intramembrane metalloprotease</fullName>
        <ecNumber evidence="3">3.4.24.-</ecNumber>
    </submittedName>
</protein>
<name>A0ABS7J2M1_9SPHN</name>
<dbReference type="RefSeq" id="WP_221555531.1">
    <property type="nucleotide sequence ID" value="NZ_JAIGNO010000002.1"/>
</dbReference>
<dbReference type="InterPro" id="IPR003675">
    <property type="entry name" value="Rce1/LyrA-like_dom"/>
</dbReference>
<keyword evidence="1" id="KW-0472">Membrane</keyword>
<feature type="transmembrane region" description="Helical" evidence="1">
    <location>
        <begin position="172"/>
        <end position="191"/>
    </location>
</feature>
<keyword evidence="1" id="KW-1133">Transmembrane helix</keyword>
<dbReference type="GO" id="GO:0008237">
    <property type="term" value="F:metallopeptidase activity"/>
    <property type="evidence" value="ECO:0007669"/>
    <property type="project" value="UniProtKB-KW"/>
</dbReference>
<evidence type="ECO:0000256" key="1">
    <source>
        <dbReference type="SAM" id="Phobius"/>
    </source>
</evidence>
<feature type="transmembrane region" description="Helical" evidence="1">
    <location>
        <begin position="228"/>
        <end position="247"/>
    </location>
</feature>
<keyword evidence="3" id="KW-0378">Hydrolase</keyword>
<dbReference type="EC" id="3.4.24.-" evidence="3"/>
<feature type="transmembrane region" description="Helical" evidence="1">
    <location>
        <begin position="48"/>
        <end position="71"/>
    </location>
</feature>
<keyword evidence="4" id="KW-1185">Reference proteome</keyword>
<evidence type="ECO:0000313" key="3">
    <source>
        <dbReference type="EMBL" id="MBX7481569.1"/>
    </source>
</evidence>
<keyword evidence="1" id="KW-0812">Transmembrane</keyword>
<feature type="transmembrane region" description="Helical" evidence="1">
    <location>
        <begin position="77"/>
        <end position="98"/>
    </location>
</feature>